<keyword evidence="3" id="KW-0131">Cell cycle</keyword>
<evidence type="ECO:0000256" key="5">
    <source>
        <dbReference type="SAM" id="MobiDB-lite"/>
    </source>
</evidence>
<evidence type="ECO:0000259" key="7">
    <source>
        <dbReference type="SMART" id="SM01332"/>
    </source>
</evidence>
<evidence type="ECO:0000313" key="8">
    <source>
        <dbReference type="EMBL" id="KAG0256830.1"/>
    </source>
</evidence>
<feature type="domain" description="Cyclin-like" evidence="6">
    <location>
        <begin position="313"/>
        <end position="397"/>
    </location>
</feature>
<dbReference type="EMBL" id="JAAAJB010000390">
    <property type="protein sequence ID" value="KAG0256830.1"/>
    <property type="molecule type" value="Genomic_DNA"/>
</dbReference>
<dbReference type="SUPFAM" id="SSF47954">
    <property type="entry name" value="Cyclin-like"/>
    <property type="match status" value="2"/>
</dbReference>
<dbReference type="GO" id="GO:0016538">
    <property type="term" value="F:cyclin-dependent protein serine/threonine kinase regulator activity"/>
    <property type="evidence" value="ECO:0007669"/>
    <property type="project" value="InterPro"/>
</dbReference>
<dbReference type="InterPro" id="IPR039361">
    <property type="entry name" value="Cyclin"/>
</dbReference>
<evidence type="ECO:0000313" key="9">
    <source>
        <dbReference type="Proteomes" id="UP000807716"/>
    </source>
</evidence>
<dbReference type="GO" id="GO:0051301">
    <property type="term" value="P:cell division"/>
    <property type="evidence" value="ECO:0007669"/>
    <property type="project" value="UniProtKB-KW"/>
</dbReference>
<gene>
    <name evidence="8" type="primary">CLB2</name>
    <name evidence="8" type="ORF">DFQ27_005479</name>
</gene>
<keyword evidence="2 4" id="KW-0195">Cyclin</keyword>
<dbReference type="CDD" id="cd20568">
    <property type="entry name" value="CYCLIN_CLBs_yeast_rpt1"/>
    <property type="match status" value="1"/>
</dbReference>
<feature type="compositionally biased region" description="Basic and acidic residues" evidence="5">
    <location>
        <begin position="194"/>
        <end position="209"/>
    </location>
</feature>
<accession>A0A9P6PYM5</accession>
<dbReference type="Pfam" id="PF02984">
    <property type="entry name" value="Cyclin_C"/>
    <property type="match status" value="1"/>
</dbReference>
<dbReference type="Pfam" id="PF00134">
    <property type="entry name" value="Cyclin_N"/>
    <property type="match status" value="1"/>
</dbReference>
<sequence>MSNQTQSWPRSTTQSTKRRVSNENACRAAGPAPTVQYVKDVTSALTTQTQTQQTQQTQAPKAKVALSSGNTLPSSKKRVLSEKTNDSSSSSHNVGGSNSRQPLQNRSTSPPEQTRAGPSGRAPLGERPRAQLDQNKQEPLGRVKEEEVASRFKLDNENEAPIRVKDERTEVKLEITQDDLRLVKQEDKEEARLDIKHVPKLKKESDSKTAKPSSRRQPSIEDAPKAWLDPYTAYLDEAQMYEREMDAMRPKGHQQMDFEDLELGEMEDTMMVAEYSRDIFEYFLRLQIETMPEPTYMDSQPELAWKMRGVLLDWLAEVHHKFRMLPETLFLAVNIMDRFMSLREVSLVKYQLVGITALFIAAKYEEVMAPSIQNYVYMSDGGYSAQEIRDAERYVLQTLGFSVAFPNPMNFLRRVSKADNYNLHSRTIAKYLLELPLLDYHLMQYPPSMIAASAMCLARRMLGAYDWDSTMAHYSGYYVEELENCMDRMVQYLEKPKRSSFIFRKYAHKIYMKASIFVQEWVNELPLE</sequence>
<dbReference type="InterPro" id="IPR006671">
    <property type="entry name" value="Cyclin_N"/>
</dbReference>
<reference evidence="8" key="1">
    <citation type="journal article" date="2020" name="Fungal Divers.">
        <title>Resolving the Mortierellaceae phylogeny through synthesis of multi-gene phylogenetics and phylogenomics.</title>
        <authorList>
            <person name="Vandepol N."/>
            <person name="Liber J."/>
            <person name="Desiro A."/>
            <person name="Na H."/>
            <person name="Kennedy M."/>
            <person name="Barry K."/>
            <person name="Grigoriev I.V."/>
            <person name="Miller A.N."/>
            <person name="O'Donnell K."/>
            <person name="Stajich J.E."/>
            <person name="Bonito G."/>
        </authorList>
    </citation>
    <scope>NUCLEOTIDE SEQUENCE</scope>
    <source>
        <strain evidence="8">BC1065</strain>
    </source>
</reference>
<comment type="similarity">
    <text evidence="4">Belongs to the cyclin family.</text>
</comment>
<comment type="caution">
    <text evidence="8">The sequence shown here is derived from an EMBL/GenBank/DDBJ whole genome shotgun (WGS) entry which is preliminary data.</text>
</comment>
<dbReference type="Gene3D" id="1.10.472.10">
    <property type="entry name" value="Cyclin-like"/>
    <property type="match status" value="2"/>
</dbReference>
<dbReference type="InterPro" id="IPR048258">
    <property type="entry name" value="Cyclins_cyclin-box"/>
</dbReference>
<keyword evidence="9" id="KW-1185">Reference proteome</keyword>
<dbReference type="SMART" id="SM00385">
    <property type="entry name" value="CYCLIN"/>
    <property type="match status" value="2"/>
</dbReference>
<dbReference type="InterPro" id="IPR013763">
    <property type="entry name" value="Cyclin-like_dom"/>
</dbReference>
<feature type="compositionally biased region" description="Polar residues" evidence="5">
    <location>
        <begin position="1"/>
        <end position="15"/>
    </location>
</feature>
<dbReference type="PANTHER" id="PTHR10177">
    <property type="entry name" value="CYCLINS"/>
    <property type="match status" value="1"/>
</dbReference>
<feature type="compositionally biased region" description="Polar residues" evidence="5">
    <location>
        <begin position="100"/>
        <end position="112"/>
    </location>
</feature>
<dbReference type="SMART" id="SM01332">
    <property type="entry name" value="Cyclin_C"/>
    <property type="match status" value="1"/>
</dbReference>
<feature type="compositionally biased region" description="Low complexity" evidence="5">
    <location>
        <begin position="46"/>
        <end position="58"/>
    </location>
</feature>
<dbReference type="PROSITE" id="PS00292">
    <property type="entry name" value="CYCLINS"/>
    <property type="match status" value="1"/>
</dbReference>
<feature type="compositionally biased region" description="Basic and acidic residues" evidence="5">
    <location>
        <begin position="124"/>
        <end position="152"/>
    </location>
</feature>
<feature type="region of interest" description="Disordered" evidence="5">
    <location>
        <begin position="1"/>
        <end position="152"/>
    </location>
</feature>
<dbReference type="PIRSF" id="PIRSF001771">
    <property type="entry name" value="Cyclin_A_B_D_E"/>
    <property type="match status" value="1"/>
</dbReference>
<dbReference type="InterPro" id="IPR004367">
    <property type="entry name" value="Cyclin_C-dom"/>
</dbReference>
<feature type="domain" description="Cyclin-like" evidence="6">
    <location>
        <begin position="410"/>
        <end position="491"/>
    </location>
</feature>
<protein>
    <submittedName>
        <fullName evidence="8">G2/mitotic-specific cyclin</fullName>
    </submittedName>
</protein>
<dbReference type="InterPro" id="IPR046965">
    <property type="entry name" value="Cyclin_A/B-like"/>
</dbReference>
<dbReference type="FunFam" id="1.10.472.10:FF:000001">
    <property type="entry name" value="G2/mitotic-specific cyclin"/>
    <property type="match status" value="1"/>
</dbReference>
<keyword evidence="1" id="KW-0132">Cell division</keyword>
<dbReference type="Proteomes" id="UP000807716">
    <property type="component" value="Unassembled WGS sequence"/>
</dbReference>
<dbReference type="InterPro" id="IPR036915">
    <property type="entry name" value="Cyclin-like_sf"/>
</dbReference>
<dbReference type="AlphaFoldDB" id="A0A9P6PYM5"/>
<evidence type="ECO:0000256" key="1">
    <source>
        <dbReference type="ARBA" id="ARBA00022618"/>
    </source>
</evidence>
<evidence type="ECO:0000256" key="4">
    <source>
        <dbReference type="RuleBase" id="RU000383"/>
    </source>
</evidence>
<name>A0A9P6PYM5_9FUNG</name>
<dbReference type="GO" id="GO:0044772">
    <property type="term" value="P:mitotic cell cycle phase transition"/>
    <property type="evidence" value="ECO:0007669"/>
    <property type="project" value="InterPro"/>
</dbReference>
<feature type="compositionally biased region" description="Low complexity" evidence="5">
    <location>
        <begin position="87"/>
        <end position="99"/>
    </location>
</feature>
<proteinExistence type="inferred from homology"/>
<dbReference type="CDD" id="cd20512">
    <property type="entry name" value="CYCLIN_CLBs_yeast_rpt2"/>
    <property type="match status" value="1"/>
</dbReference>
<feature type="domain" description="Cyclin C-terminal" evidence="7">
    <location>
        <begin position="406"/>
        <end position="520"/>
    </location>
</feature>
<dbReference type="OrthoDB" id="5590282at2759"/>
<organism evidence="8 9">
    <name type="scientific">Actinomortierella ambigua</name>
    <dbReference type="NCBI Taxonomy" id="1343610"/>
    <lineage>
        <taxon>Eukaryota</taxon>
        <taxon>Fungi</taxon>
        <taxon>Fungi incertae sedis</taxon>
        <taxon>Mucoromycota</taxon>
        <taxon>Mortierellomycotina</taxon>
        <taxon>Mortierellomycetes</taxon>
        <taxon>Mortierellales</taxon>
        <taxon>Mortierellaceae</taxon>
        <taxon>Actinomortierella</taxon>
    </lineage>
</organism>
<evidence type="ECO:0000256" key="2">
    <source>
        <dbReference type="ARBA" id="ARBA00023127"/>
    </source>
</evidence>
<evidence type="ECO:0000256" key="3">
    <source>
        <dbReference type="ARBA" id="ARBA00023306"/>
    </source>
</evidence>
<evidence type="ECO:0000259" key="6">
    <source>
        <dbReference type="SMART" id="SM00385"/>
    </source>
</evidence>
<feature type="region of interest" description="Disordered" evidence="5">
    <location>
        <begin position="194"/>
        <end position="222"/>
    </location>
</feature>